<dbReference type="AlphaFoldDB" id="A0A2H0NEV7"/>
<dbReference type="GO" id="GO:0005975">
    <property type="term" value="P:carbohydrate metabolic process"/>
    <property type="evidence" value="ECO:0007669"/>
    <property type="project" value="InterPro"/>
</dbReference>
<reference evidence="4 5" key="1">
    <citation type="submission" date="2017-09" db="EMBL/GenBank/DDBJ databases">
        <title>Depth-based differentiation of microbial function through sediment-hosted aquifers and enrichment of novel symbionts in the deep terrestrial subsurface.</title>
        <authorList>
            <person name="Probst A.J."/>
            <person name="Ladd B."/>
            <person name="Jarett J.K."/>
            <person name="Geller-Mcgrath D.E."/>
            <person name="Sieber C.M."/>
            <person name="Emerson J.B."/>
            <person name="Anantharaman K."/>
            <person name="Thomas B.C."/>
            <person name="Malmstrom R."/>
            <person name="Stieglmeier M."/>
            <person name="Klingl A."/>
            <person name="Woyke T."/>
            <person name="Ryan C.M."/>
            <person name="Banfield J.F."/>
        </authorList>
    </citation>
    <scope>NUCLEOTIDE SEQUENCE [LARGE SCALE GENOMIC DNA]</scope>
    <source>
        <strain evidence="4">CG11_big_fil_rev_8_21_14_0_20_36_20</strain>
    </source>
</reference>
<dbReference type="PANTHER" id="PTHR36306:SF1">
    <property type="entry name" value="ALPHA-AMYLASE-RELATED"/>
    <property type="match status" value="1"/>
</dbReference>
<proteinExistence type="inferred from homology"/>
<evidence type="ECO:0000313" key="5">
    <source>
        <dbReference type="Proteomes" id="UP000230564"/>
    </source>
</evidence>
<dbReference type="InterPro" id="IPR052046">
    <property type="entry name" value="GH57_Enzymes"/>
</dbReference>
<dbReference type="Pfam" id="PF03065">
    <property type="entry name" value="Glyco_hydro_57"/>
    <property type="match status" value="1"/>
</dbReference>
<dbReference type="SUPFAM" id="SSF88713">
    <property type="entry name" value="Glycoside hydrolase/deacetylase"/>
    <property type="match status" value="1"/>
</dbReference>
<organism evidence="4 5">
    <name type="scientific">Candidatus Komeilibacteria bacterium CG11_big_fil_rev_8_21_14_0_20_36_20</name>
    <dbReference type="NCBI Taxonomy" id="1974477"/>
    <lineage>
        <taxon>Bacteria</taxon>
        <taxon>Candidatus Komeiliibacteriota</taxon>
    </lineage>
</organism>
<sequence>MRKINWVNFLHIYQPPWQQRGVIEQVASESYEYLLKLFQKYPKFKATLNISGSLIEQLALIRPDLLQQLQHLVKQGQIELVGSAKYHALLPLLTDKEIRRQIKLNQEILADHFSLVKINGFYFPEMAFSLPAAKIVKSLGFKWIILDPISYQGQIDNHLMYQLKQVGLKVVFRNREISKNYPAEVIFYKLKEKSVAEIIITATDGEIYGHFHKDWQGCLEKSLQDKNLRVMTVGQYLLTLKRKKAIELRVSSWESTAEELRKNKPFILWDDPKNKIHQSLWRLVDLVSHLVNRYSKDKNWFWARRHLDRGLSSCTFWWASSKKPSPFSPFTWNPDMIDNGAEELIRSVRSLEQATSQEKIKAEKLYIEIKKNTWLTHWRKYNRK</sequence>
<dbReference type="GO" id="GO:0003824">
    <property type="term" value="F:catalytic activity"/>
    <property type="evidence" value="ECO:0007669"/>
    <property type="project" value="InterPro"/>
</dbReference>
<keyword evidence="2" id="KW-0119">Carbohydrate metabolism</keyword>
<dbReference type="InterPro" id="IPR004300">
    <property type="entry name" value="Glyco_hydro_57_N"/>
</dbReference>
<dbReference type="PANTHER" id="PTHR36306">
    <property type="entry name" value="ALPHA-AMYLASE-RELATED-RELATED"/>
    <property type="match status" value="1"/>
</dbReference>
<comment type="caution">
    <text evidence="4">The sequence shown here is derived from an EMBL/GenBank/DDBJ whole genome shotgun (WGS) entry which is preliminary data.</text>
</comment>
<protein>
    <recommendedName>
        <fullName evidence="3">Glycoside hydrolase family 57 N-terminal domain-containing protein</fullName>
    </recommendedName>
</protein>
<dbReference type="EMBL" id="PCWQ01000012">
    <property type="protein sequence ID" value="PIR06616.1"/>
    <property type="molecule type" value="Genomic_DNA"/>
</dbReference>
<accession>A0A2H0NEV7</accession>
<gene>
    <name evidence="4" type="ORF">COV55_03775</name>
</gene>
<dbReference type="Gene3D" id="3.20.110.20">
    <property type="match status" value="1"/>
</dbReference>
<evidence type="ECO:0000313" key="4">
    <source>
        <dbReference type="EMBL" id="PIR06616.1"/>
    </source>
</evidence>
<dbReference type="Proteomes" id="UP000230564">
    <property type="component" value="Unassembled WGS sequence"/>
</dbReference>
<evidence type="ECO:0000256" key="2">
    <source>
        <dbReference type="ARBA" id="ARBA00023277"/>
    </source>
</evidence>
<evidence type="ECO:0000259" key="3">
    <source>
        <dbReference type="Pfam" id="PF03065"/>
    </source>
</evidence>
<comment type="similarity">
    <text evidence="1">Belongs to the glycosyl hydrolase 57 family.</text>
</comment>
<feature type="domain" description="Glycoside hydrolase family 57 N-terminal" evidence="3">
    <location>
        <begin position="28"/>
        <end position="248"/>
    </location>
</feature>
<dbReference type="InterPro" id="IPR011330">
    <property type="entry name" value="Glyco_hydro/deAcase_b/a-brl"/>
</dbReference>
<name>A0A2H0NEV7_9BACT</name>
<evidence type="ECO:0000256" key="1">
    <source>
        <dbReference type="ARBA" id="ARBA00006821"/>
    </source>
</evidence>